<keyword evidence="1" id="KW-0732">Signal</keyword>
<name>T1GM01_MEGSC</name>
<dbReference type="EMBL" id="CAQQ02187671">
    <property type="status" value="NOT_ANNOTATED_CDS"/>
    <property type="molecule type" value="Genomic_DNA"/>
</dbReference>
<reference evidence="2" key="2">
    <citation type="submission" date="2015-06" db="UniProtKB">
        <authorList>
            <consortium name="EnsemblMetazoa"/>
        </authorList>
    </citation>
    <scope>IDENTIFICATION</scope>
</reference>
<reference evidence="3" key="1">
    <citation type="submission" date="2013-02" db="EMBL/GenBank/DDBJ databases">
        <authorList>
            <person name="Hughes D."/>
        </authorList>
    </citation>
    <scope>NUCLEOTIDE SEQUENCE</scope>
    <source>
        <strain>Durham</strain>
        <strain evidence="3">NC isolate 2 -- Noor lab</strain>
    </source>
</reference>
<feature type="chain" id="PRO_5004588388" evidence="1">
    <location>
        <begin position="18"/>
        <end position="123"/>
    </location>
</feature>
<dbReference type="AlphaFoldDB" id="T1GM01"/>
<dbReference type="GO" id="GO:0005549">
    <property type="term" value="F:odorant binding"/>
    <property type="evidence" value="ECO:0007669"/>
    <property type="project" value="InterPro"/>
</dbReference>
<dbReference type="InterPro" id="IPR006170">
    <property type="entry name" value="PBP/GOBP"/>
</dbReference>
<evidence type="ECO:0000256" key="1">
    <source>
        <dbReference type="SAM" id="SignalP"/>
    </source>
</evidence>
<protein>
    <submittedName>
        <fullName evidence="2">Uncharacterized protein</fullName>
    </submittedName>
</protein>
<dbReference type="HOGENOM" id="CLU_2266792_0_0_1"/>
<proteinExistence type="predicted"/>
<dbReference type="SUPFAM" id="SSF47565">
    <property type="entry name" value="Insect pheromone/odorant-binding proteins"/>
    <property type="match status" value="1"/>
</dbReference>
<keyword evidence="3" id="KW-1185">Reference proteome</keyword>
<accession>T1GM01</accession>
<sequence length="123" mass="14129">MLKYIFVAVLICSQVFSEEFNISDHEELVKCAKELNLDLNDKDLMAKPEFKCIFKCAFEHEGLFKNGEVDSEKLVQVLISETDLDQNGKDIAIKKVPECLHKSRQVTDLCEKSFGIFECVFDM</sequence>
<organism evidence="2 3">
    <name type="scientific">Megaselia scalaris</name>
    <name type="common">Humpbacked fly</name>
    <name type="synonym">Phora scalaris</name>
    <dbReference type="NCBI Taxonomy" id="36166"/>
    <lineage>
        <taxon>Eukaryota</taxon>
        <taxon>Metazoa</taxon>
        <taxon>Ecdysozoa</taxon>
        <taxon>Arthropoda</taxon>
        <taxon>Hexapoda</taxon>
        <taxon>Insecta</taxon>
        <taxon>Pterygota</taxon>
        <taxon>Neoptera</taxon>
        <taxon>Endopterygota</taxon>
        <taxon>Diptera</taxon>
        <taxon>Brachycera</taxon>
        <taxon>Muscomorpha</taxon>
        <taxon>Platypezoidea</taxon>
        <taxon>Phoridae</taxon>
        <taxon>Megaseliini</taxon>
        <taxon>Megaselia</taxon>
    </lineage>
</organism>
<dbReference type="Gene3D" id="1.10.238.20">
    <property type="entry name" value="Pheromone/general odorant binding protein domain"/>
    <property type="match status" value="1"/>
</dbReference>
<dbReference type="InterPro" id="IPR036728">
    <property type="entry name" value="PBP_GOBP_sf"/>
</dbReference>
<dbReference type="Pfam" id="PF01395">
    <property type="entry name" value="PBP_GOBP"/>
    <property type="match status" value="1"/>
</dbReference>
<dbReference type="Proteomes" id="UP000015102">
    <property type="component" value="Unassembled WGS sequence"/>
</dbReference>
<evidence type="ECO:0000313" key="3">
    <source>
        <dbReference type="Proteomes" id="UP000015102"/>
    </source>
</evidence>
<dbReference type="EnsemblMetazoa" id="MESCA004568-RA">
    <property type="protein sequence ID" value="MESCA004568-PA"/>
    <property type="gene ID" value="MESCA004568"/>
</dbReference>
<feature type="signal peptide" evidence="1">
    <location>
        <begin position="1"/>
        <end position="17"/>
    </location>
</feature>
<dbReference type="CDD" id="cd23992">
    <property type="entry name" value="PBP_GOBP"/>
    <property type="match status" value="1"/>
</dbReference>
<evidence type="ECO:0000313" key="2">
    <source>
        <dbReference type="EnsemblMetazoa" id="MESCA004568-PA"/>
    </source>
</evidence>